<dbReference type="Gene3D" id="1.20.58.890">
    <property type="match status" value="1"/>
</dbReference>
<sequence length="188" mass="21369">MEMEVDCQDSSPRVLVESAPGSPDKSSKDRMLDLLDKIELRVERLRQEAFRLEEEKDKVLNTLVTLRNSDVLQNLPDGERDDVLRYADRVTSRCLSVEVPMKIERDDVQEESLHVVNSMIDALVVQLRADPGGSRHQCLTYLNACSSSVEQDVTDKTFEATVLSCSVDDQKQIQKRLQGLLNYIDKNT</sequence>
<evidence type="ECO:0000256" key="1">
    <source>
        <dbReference type="SAM" id="MobiDB-lite"/>
    </source>
</evidence>
<protein>
    <submittedName>
        <fullName evidence="2">BAG family molecular chaperone regulator 2</fullName>
    </submittedName>
</protein>
<dbReference type="AlphaFoldDB" id="A0AAE1LVR5"/>
<gene>
    <name evidence="2" type="ORF">KUF71_017878</name>
</gene>
<keyword evidence="3" id="KW-1185">Reference proteome</keyword>
<dbReference type="PANTHER" id="PTHR12334">
    <property type="entry name" value="BAG FAMILY MOLECULAR CHAPERONE REGULATOR 2"/>
    <property type="match status" value="1"/>
</dbReference>
<reference evidence="2" key="1">
    <citation type="submission" date="2021-07" db="EMBL/GenBank/DDBJ databases">
        <authorList>
            <person name="Catto M.A."/>
            <person name="Jacobson A."/>
            <person name="Kennedy G."/>
            <person name="Labadie P."/>
            <person name="Hunt B.G."/>
            <person name="Srinivasan R."/>
        </authorList>
    </citation>
    <scope>NUCLEOTIDE SEQUENCE</scope>
    <source>
        <strain evidence="2">PL_HMW_Pooled</strain>
        <tissue evidence="2">Head</tissue>
    </source>
</reference>
<feature type="region of interest" description="Disordered" evidence="1">
    <location>
        <begin position="1"/>
        <end position="29"/>
    </location>
</feature>
<proteinExistence type="predicted"/>
<dbReference type="PANTHER" id="PTHR12334:SF6">
    <property type="entry name" value="BAG FAMILY MOLECULAR CHAPERONE REGULATOR 2"/>
    <property type="match status" value="1"/>
</dbReference>
<organism evidence="2 3">
    <name type="scientific">Frankliniella fusca</name>
    <dbReference type="NCBI Taxonomy" id="407009"/>
    <lineage>
        <taxon>Eukaryota</taxon>
        <taxon>Metazoa</taxon>
        <taxon>Ecdysozoa</taxon>
        <taxon>Arthropoda</taxon>
        <taxon>Hexapoda</taxon>
        <taxon>Insecta</taxon>
        <taxon>Pterygota</taxon>
        <taxon>Neoptera</taxon>
        <taxon>Paraneoptera</taxon>
        <taxon>Thysanoptera</taxon>
        <taxon>Terebrantia</taxon>
        <taxon>Thripoidea</taxon>
        <taxon>Thripidae</taxon>
        <taxon>Frankliniella</taxon>
    </lineage>
</organism>
<name>A0AAE1LVR5_9NEOP</name>
<dbReference type="GO" id="GO:0051087">
    <property type="term" value="F:protein-folding chaperone binding"/>
    <property type="evidence" value="ECO:0007669"/>
    <property type="project" value="InterPro"/>
</dbReference>
<dbReference type="InterPro" id="IPR037689">
    <property type="entry name" value="BAG2"/>
</dbReference>
<comment type="caution">
    <text evidence="2">The sequence shown here is derived from an EMBL/GenBank/DDBJ whole genome shotgun (WGS) entry which is preliminary data.</text>
</comment>
<accession>A0AAE1LVR5</accession>
<dbReference type="GO" id="GO:0000774">
    <property type="term" value="F:adenyl-nucleotide exchange factor activity"/>
    <property type="evidence" value="ECO:0007669"/>
    <property type="project" value="InterPro"/>
</dbReference>
<evidence type="ECO:0000313" key="2">
    <source>
        <dbReference type="EMBL" id="KAK3933290.1"/>
    </source>
</evidence>
<dbReference type="EMBL" id="JAHWGI010001444">
    <property type="protein sequence ID" value="KAK3933290.1"/>
    <property type="molecule type" value="Genomic_DNA"/>
</dbReference>
<dbReference type="GO" id="GO:0050821">
    <property type="term" value="P:protein stabilization"/>
    <property type="evidence" value="ECO:0007669"/>
    <property type="project" value="TreeGrafter"/>
</dbReference>
<dbReference type="Proteomes" id="UP001219518">
    <property type="component" value="Unassembled WGS sequence"/>
</dbReference>
<reference evidence="2" key="2">
    <citation type="journal article" date="2023" name="BMC Genomics">
        <title>Pest status, molecular evolution, and epigenetic factors derived from the genome assembly of Frankliniella fusca, a thysanopteran phytovirus vector.</title>
        <authorList>
            <person name="Catto M.A."/>
            <person name="Labadie P.E."/>
            <person name="Jacobson A.L."/>
            <person name="Kennedy G.G."/>
            <person name="Srinivasan R."/>
            <person name="Hunt B.G."/>
        </authorList>
    </citation>
    <scope>NUCLEOTIDE SEQUENCE</scope>
    <source>
        <strain evidence="2">PL_HMW_Pooled</strain>
    </source>
</reference>
<evidence type="ECO:0000313" key="3">
    <source>
        <dbReference type="Proteomes" id="UP001219518"/>
    </source>
</evidence>